<keyword evidence="6" id="KW-0378">Hydrolase</keyword>
<dbReference type="Pfam" id="PF00730">
    <property type="entry name" value="HhH-GPD"/>
    <property type="match status" value="1"/>
</dbReference>
<dbReference type="InterPro" id="IPR003265">
    <property type="entry name" value="HhH-GPD_domain"/>
</dbReference>
<keyword evidence="11" id="KW-0456">Lyase</keyword>
<gene>
    <name evidence="15" type="ORF">L211DRAFT_749231</name>
</gene>
<sequence length="232" mass="25607">APPPHWEEMYSLVRSIRSRIPAPVDTMGCERLAQPTGGPITPSISRFQTLVSLLLSSQTKDTVTAVAVRKMQTLLPGGLTIPSILATEPQTLDGLITPVGFHNKKTQYLLKIAEICKEKYNSDIPRSIEELCSLPGIGPKMAHLCMSAAWNETQGIGVDVHVHRITNMWKWTGKKGTETPEQTRLALESWLPKDRWREINHLLVGFGQSVCLSRAPKCGECSLAERGLCRAA</sequence>
<keyword evidence="12" id="KW-0326">Glycosidase</keyword>
<evidence type="ECO:0000256" key="3">
    <source>
        <dbReference type="ARBA" id="ARBA00022485"/>
    </source>
</evidence>
<proteinExistence type="inferred from homology"/>
<dbReference type="GO" id="GO:0140078">
    <property type="term" value="F:class I DNA-(apurinic or apyrimidinic site) endonuclease activity"/>
    <property type="evidence" value="ECO:0007669"/>
    <property type="project" value="UniProtKB-EC"/>
</dbReference>
<keyword evidence="10" id="KW-0234">DNA repair</keyword>
<evidence type="ECO:0000256" key="1">
    <source>
        <dbReference type="ARBA" id="ARBA00008343"/>
    </source>
</evidence>
<dbReference type="GO" id="GO:0051539">
    <property type="term" value="F:4 iron, 4 sulfur cluster binding"/>
    <property type="evidence" value="ECO:0007669"/>
    <property type="project" value="UniProtKB-KW"/>
</dbReference>
<keyword evidence="4" id="KW-0479">Metal-binding</keyword>
<dbReference type="Proteomes" id="UP000267821">
    <property type="component" value="Unassembled WGS sequence"/>
</dbReference>
<dbReference type="PANTHER" id="PTHR43286">
    <property type="entry name" value="ENDONUCLEASE III-LIKE PROTEIN 1"/>
    <property type="match status" value="1"/>
</dbReference>
<evidence type="ECO:0000256" key="2">
    <source>
        <dbReference type="ARBA" id="ARBA00012720"/>
    </source>
</evidence>
<dbReference type="Pfam" id="PF00633">
    <property type="entry name" value="HHH"/>
    <property type="match status" value="1"/>
</dbReference>
<dbReference type="GO" id="GO:0006289">
    <property type="term" value="P:nucleotide-excision repair"/>
    <property type="evidence" value="ECO:0007669"/>
    <property type="project" value="TreeGrafter"/>
</dbReference>
<feature type="non-terminal residue" evidence="15">
    <location>
        <position position="232"/>
    </location>
</feature>
<dbReference type="InterPro" id="IPR023170">
    <property type="entry name" value="HhH_base_excis_C"/>
</dbReference>
<organism evidence="15 16">
    <name type="scientific">Terfezia boudieri ATCC MYA-4762</name>
    <dbReference type="NCBI Taxonomy" id="1051890"/>
    <lineage>
        <taxon>Eukaryota</taxon>
        <taxon>Fungi</taxon>
        <taxon>Dikarya</taxon>
        <taxon>Ascomycota</taxon>
        <taxon>Pezizomycotina</taxon>
        <taxon>Pezizomycetes</taxon>
        <taxon>Pezizales</taxon>
        <taxon>Pezizaceae</taxon>
        <taxon>Terfezia</taxon>
    </lineage>
</organism>
<feature type="domain" description="HhH-GPD" evidence="14">
    <location>
        <begin position="55"/>
        <end position="209"/>
    </location>
</feature>
<evidence type="ECO:0000313" key="15">
    <source>
        <dbReference type="EMBL" id="RPB22714.1"/>
    </source>
</evidence>
<dbReference type="InterPro" id="IPR004036">
    <property type="entry name" value="Endonuclease-III-like_CS2"/>
</dbReference>
<evidence type="ECO:0000256" key="11">
    <source>
        <dbReference type="ARBA" id="ARBA00023239"/>
    </source>
</evidence>
<keyword evidence="16" id="KW-1185">Reference proteome</keyword>
<dbReference type="GO" id="GO:0046872">
    <property type="term" value="F:metal ion binding"/>
    <property type="evidence" value="ECO:0007669"/>
    <property type="project" value="UniProtKB-KW"/>
</dbReference>
<evidence type="ECO:0000256" key="4">
    <source>
        <dbReference type="ARBA" id="ARBA00022723"/>
    </source>
</evidence>
<evidence type="ECO:0000256" key="6">
    <source>
        <dbReference type="ARBA" id="ARBA00022801"/>
    </source>
</evidence>
<dbReference type="Gene3D" id="1.10.340.30">
    <property type="entry name" value="Hypothetical protein, domain 2"/>
    <property type="match status" value="1"/>
</dbReference>
<dbReference type="FunFam" id="1.10.340.30:FF:000005">
    <property type="entry name" value="Endonuclease III-like protein 1"/>
    <property type="match status" value="1"/>
</dbReference>
<accession>A0A3N4LII4</accession>
<dbReference type="SMART" id="SM00478">
    <property type="entry name" value="ENDO3c"/>
    <property type="match status" value="1"/>
</dbReference>
<evidence type="ECO:0000256" key="12">
    <source>
        <dbReference type="ARBA" id="ARBA00023295"/>
    </source>
</evidence>
<comment type="similarity">
    <text evidence="1">Belongs to the Nth/MutY family.</text>
</comment>
<dbReference type="InParanoid" id="A0A3N4LII4"/>
<dbReference type="EMBL" id="ML121550">
    <property type="protein sequence ID" value="RPB22714.1"/>
    <property type="molecule type" value="Genomic_DNA"/>
</dbReference>
<reference evidence="15 16" key="1">
    <citation type="journal article" date="2018" name="Nat. Ecol. Evol.">
        <title>Pezizomycetes genomes reveal the molecular basis of ectomycorrhizal truffle lifestyle.</title>
        <authorList>
            <person name="Murat C."/>
            <person name="Payen T."/>
            <person name="Noel B."/>
            <person name="Kuo A."/>
            <person name="Morin E."/>
            <person name="Chen J."/>
            <person name="Kohler A."/>
            <person name="Krizsan K."/>
            <person name="Balestrini R."/>
            <person name="Da Silva C."/>
            <person name="Montanini B."/>
            <person name="Hainaut M."/>
            <person name="Levati E."/>
            <person name="Barry K.W."/>
            <person name="Belfiori B."/>
            <person name="Cichocki N."/>
            <person name="Clum A."/>
            <person name="Dockter R.B."/>
            <person name="Fauchery L."/>
            <person name="Guy J."/>
            <person name="Iotti M."/>
            <person name="Le Tacon F."/>
            <person name="Lindquist E.A."/>
            <person name="Lipzen A."/>
            <person name="Malagnac F."/>
            <person name="Mello A."/>
            <person name="Molinier V."/>
            <person name="Miyauchi S."/>
            <person name="Poulain J."/>
            <person name="Riccioni C."/>
            <person name="Rubini A."/>
            <person name="Sitrit Y."/>
            <person name="Splivallo R."/>
            <person name="Traeger S."/>
            <person name="Wang M."/>
            <person name="Zifcakova L."/>
            <person name="Wipf D."/>
            <person name="Zambonelli A."/>
            <person name="Paolocci F."/>
            <person name="Nowrousian M."/>
            <person name="Ottonello S."/>
            <person name="Baldrian P."/>
            <person name="Spatafora J.W."/>
            <person name="Henrissat B."/>
            <person name="Nagy L.G."/>
            <person name="Aury J.M."/>
            <person name="Wincker P."/>
            <person name="Grigoriev I.V."/>
            <person name="Bonfante P."/>
            <person name="Martin F.M."/>
        </authorList>
    </citation>
    <scope>NUCLEOTIDE SEQUENCE [LARGE SCALE GENOMIC DNA]</scope>
    <source>
        <strain evidence="15 16">ATCC MYA-4762</strain>
    </source>
</reference>
<dbReference type="InterPro" id="IPR000445">
    <property type="entry name" value="HhH_motif"/>
</dbReference>
<dbReference type="GO" id="GO:0003677">
    <property type="term" value="F:DNA binding"/>
    <property type="evidence" value="ECO:0007669"/>
    <property type="project" value="InterPro"/>
</dbReference>
<name>A0A3N4LII4_9PEZI</name>
<dbReference type="STRING" id="1051890.A0A3N4LII4"/>
<evidence type="ECO:0000256" key="8">
    <source>
        <dbReference type="ARBA" id="ARBA00023004"/>
    </source>
</evidence>
<evidence type="ECO:0000313" key="16">
    <source>
        <dbReference type="Proteomes" id="UP000267821"/>
    </source>
</evidence>
<feature type="non-terminal residue" evidence="15">
    <location>
        <position position="1"/>
    </location>
</feature>
<dbReference type="FunFam" id="1.10.1670.10:FF:000003">
    <property type="entry name" value="Endonuclease III homolog"/>
    <property type="match status" value="1"/>
</dbReference>
<dbReference type="HAMAP" id="MF_03183">
    <property type="entry name" value="Endonuclease_III_Nth"/>
    <property type="match status" value="1"/>
</dbReference>
<keyword evidence="5" id="KW-0227">DNA damage</keyword>
<dbReference type="InterPro" id="IPR011257">
    <property type="entry name" value="DNA_glycosylase"/>
</dbReference>
<evidence type="ECO:0000256" key="13">
    <source>
        <dbReference type="ARBA" id="ARBA00044632"/>
    </source>
</evidence>
<dbReference type="SUPFAM" id="SSF48150">
    <property type="entry name" value="DNA-glycosylase"/>
    <property type="match status" value="1"/>
</dbReference>
<keyword evidence="8" id="KW-0408">Iron</keyword>
<dbReference type="OrthoDB" id="2099276at2759"/>
<dbReference type="GO" id="GO:0000703">
    <property type="term" value="F:oxidized pyrimidine nucleobase lesion DNA N-glycosylase activity"/>
    <property type="evidence" value="ECO:0007669"/>
    <property type="project" value="TreeGrafter"/>
</dbReference>
<dbReference type="CDD" id="cd00056">
    <property type="entry name" value="ENDO3c"/>
    <property type="match status" value="1"/>
</dbReference>
<keyword evidence="7" id="KW-0809">Transit peptide</keyword>
<dbReference type="PANTHER" id="PTHR43286:SF1">
    <property type="entry name" value="ENDONUCLEASE III-LIKE PROTEIN 1"/>
    <property type="match status" value="1"/>
</dbReference>
<evidence type="ECO:0000256" key="7">
    <source>
        <dbReference type="ARBA" id="ARBA00022946"/>
    </source>
</evidence>
<keyword evidence="9" id="KW-0411">Iron-sulfur</keyword>
<protein>
    <recommendedName>
        <fullName evidence="2">DNA-(apurinic or apyrimidinic site) lyase</fullName>
        <ecNumber evidence="2">4.2.99.18</ecNumber>
    </recommendedName>
</protein>
<dbReference type="EC" id="4.2.99.18" evidence="2"/>
<dbReference type="AlphaFoldDB" id="A0A3N4LII4"/>
<evidence type="ECO:0000256" key="9">
    <source>
        <dbReference type="ARBA" id="ARBA00023014"/>
    </source>
</evidence>
<evidence type="ECO:0000256" key="10">
    <source>
        <dbReference type="ARBA" id="ARBA00023204"/>
    </source>
</evidence>
<dbReference type="GO" id="GO:0005634">
    <property type="term" value="C:nucleus"/>
    <property type="evidence" value="ECO:0007669"/>
    <property type="project" value="InterPro"/>
</dbReference>
<dbReference type="PROSITE" id="PS01155">
    <property type="entry name" value="ENDONUCLEASE_III_2"/>
    <property type="match status" value="1"/>
</dbReference>
<dbReference type="GO" id="GO:0006285">
    <property type="term" value="P:base-excision repair, AP site formation"/>
    <property type="evidence" value="ECO:0007669"/>
    <property type="project" value="InterPro"/>
</dbReference>
<comment type="catalytic activity">
    <reaction evidence="13">
        <text>2'-deoxyribonucleotide-(2'-deoxyribose 5'-phosphate)-2'-deoxyribonucleotide-DNA = a 3'-end 2'-deoxyribonucleotide-(2,3-dehydro-2,3-deoxyribose 5'-phosphate)-DNA + a 5'-end 5'-phospho-2'-deoxyribonucleoside-DNA + H(+)</text>
        <dbReference type="Rhea" id="RHEA:66592"/>
        <dbReference type="Rhea" id="RHEA-COMP:13180"/>
        <dbReference type="Rhea" id="RHEA-COMP:16897"/>
        <dbReference type="Rhea" id="RHEA-COMP:17067"/>
        <dbReference type="ChEBI" id="CHEBI:15378"/>
        <dbReference type="ChEBI" id="CHEBI:136412"/>
        <dbReference type="ChEBI" id="CHEBI:157695"/>
        <dbReference type="ChEBI" id="CHEBI:167181"/>
        <dbReference type="EC" id="4.2.99.18"/>
    </reaction>
</comment>
<keyword evidence="3" id="KW-0004">4Fe-4S</keyword>
<dbReference type="InterPro" id="IPR030841">
    <property type="entry name" value="NTH1"/>
</dbReference>
<dbReference type="Gene3D" id="1.10.1670.10">
    <property type="entry name" value="Helix-hairpin-Helix base-excision DNA repair enzymes (C-terminal)"/>
    <property type="match status" value="1"/>
</dbReference>
<evidence type="ECO:0000256" key="5">
    <source>
        <dbReference type="ARBA" id="ARBA00022763"/>
    </source>
</evidence>
<dbReference type="FunCoup" id="A0A3N4LII4">
    <property type="interactions" value="485"/>
</dbReference>
<evidence type="ECO:0000259" key="14">
    <source>
        <dbReference type="SMART" id="SM00478"/>
    </source>
</evidence>